<dbReference type="Pfam" id="PF08827">
    <property type="entry name" value="DUF1805"/>
    <property type="match status" value="1"/>
</dbReference>
<evidence type="ECO:0000313" key="2">
    <source>
        <dbReference type="EMBL" id="NCS91063.1"/>
    </source>
</evidence>
<proteinExistence type="predicted"/>
<comment type="caution">
    <text evidence="1">The sequence shown here is derived from an EMBL/GenBank/DDBJ whole genome shotgun (WGS) entry which is preliminary data.</text>
</comment>
<sequence>MEISKIGNSMMIKVDMGNANLLLIKADNGFIMCGYLDIETAEGLNDAACIVKGVKNFDDMLNAKIVKATTKAKELGIKEGMSGKDALEILEK</sequence>
<reference evidence="1" key="1">
    <citation type="submission" date="2019-11" db="EMBL/GenBank/DDBJ databases">
        <title>Lipid analysis of CO2-rich subsurface aquifers suggests an autotrophy-based deep biosphere with lysolipids enriched in CPR bacteria.</title>
        <authorList>
            <person name="Probst A.J."/>
            <person name="Elling F.J."/>
            <person name="Castelle C.J."/>
            <person name="Zhu Q."/>
            <person name="Elvert M."/>
            <person name="Birarda G."/>
            <person name="Holman H.-Y."/>
            <person name="Lane K.R."/>
            <person name="Ladd B."/>
            <person name="Ryan M.C."/>
            <person name="Woyke T."/>
            <person name="Hinrichs K.-U."/>
            <person name="Banfield J.F."/>
        </authorList>
    </citation>
    <scope>NUCLEOTIDE SEQUENCE</scope>
    <source>
        <strain evidence="1">CG_2015-01_33_1645</strain>
        <strain evidence="2">CG_2015-04_33_537</strain>
    </source>
</reference>
<dbReference type="EMBL" id="JAACVF010000002">
    <property type="protein sequence ID" value="NCN64479.1"/>
    <property type="molecule type" value="Genomic_DNA"/>
</dbReference>
<dbReference type="EMBL" id="JAACQH010000023">
    <property type="protein sequence ID" value="NCS91063.1"/>
    <property type="molecule type" value="Genomic_DNA"/>
</dbReference>
<dbReference type="SUPFAM" id="SSF102891">
    <property type="entry name" value="Hypothetical protein Ta1206"/>
    <property type="match status" value="1"/>
</dbReference>
<dbReference type="Proteomes" id="UP000738826">
    <property type="component" value="Unassembled WGS sequence"/>
</dbReference>
<name>A0A8J7YQW9_9ARCH</name>
<evidence type="ECO:0000313" key="3">
    <source>
        <dbReference type="Proteomes" id="UP000768163"/>
    </source>
</evidence>
<organism evidence="1 3">
    <name type="scientific">Candidatus Altarchaeum hamiconexum</name>
    <dbReference type="NCBI Taxonomy" id="1803513"/>
    <lineage>
        <taxon>Archaea</taxon>
        <taxon>Candidatus Altarchaeota</taxon>
        <taxon>Candidatus Altiarchaeia</taxon>
        <taxon>Candidatus Altarchaeales</taxon>
        <taxon>Candidatus Altarchaeaceae</taxon>
        <taxon>Candidatus Altarchaeum</taxon>
    </lineage>
</organism>
<dbReference type="InterPro" id="IPR014931">
    <property type="entry name" value="DUF1805"/>
</dbReference>
<protein>
    <submittedName>
        <fullName evidence="1">DUF1805 domain-containing protein</fullName>
    </submittedName>
</protein>
<dbReference type="InterPro" id="IPR036493">
    <property type="entry name" value="YunC_sf"/>
</dbReference>
<dbReference type="Proteomes" id="UP000768163">
    <property type="component" value="Unassembled WGS sequence"/>
</dbReference>
<gene>
    <name evidence="2" type="ORF">GW779_01385</name>
    <name evidence="1" type="ORF">GW910_00120</name>
</gene>
<dbReference type="AlphaFoldDB" id="A0A8J7YQW9"/>
<dbReference type="Gene3D" id="3.30.1980.10">
    <property type="entry name" value="Hypothetical protein YunC"/>
    <property type="match status" value="1"/>
</dbReference>
<accession>A0A8J7YQW9</accession>
<evidence type="ECO:0000313" key="1">
    <source>
        <dbReference type="EMBL" id="NCN64479.1"/>
    </source>
</evidence>